<dbReference type="InterPro" id="IPR007410">
    <property type="entry name" value="LpqE-like"/>
</dbReference>
<evidence type="ECO:0008006" key="3">
    <source>
        <dbReference type="Google" id="ProtNLM"/>
    </source>
</evidence>
<gene>
    <name evidence="1" type="ORF">LX81_03228</name>
</gene>
<sequence length="71" mass="7384">MDGDVMRRRELAEGLVIPAGESADLAPGGLHLMLMHLRGALVEGETVDLTLTFEIAGEVTVPLAIGASNAD</sequence>
<dbReference type="AlphaFoldDB" id="A0A2W7N5X0"/>
<dbReference type="InterPro" id="IPR058248">
    <property type="entry name" value="Lxx211020-like"/>
</dbReference>
<dbReference type="Pfam" id="PF04314">
    <property type="entry name" value="PCuAC"/>
    <property type="match status" value="1"/>
</dbReference>
<organism evidence="1 2">
    <name type="scientific">Palleronia aestuarii</name>
    <dbReference type="NCBI Taxonomy" id="568105"/>
    <lineage>
        <taxon>Bacteria</taxon>
        <taxon>Pseudomonadati</taxon>
        <taxon>Pseudomonadota</taxon>
        <taxon>Alphaproteobacteria</taxon>
        <taxon>Rhodobacterales</taxon>
        <taxon>Roseobacteraceae</taxon>
        <taxon>Palleronia</taxon>
    </lineage>
</organism>
<protein>
    <recommendedName>
        <fullName evidence="3">Copper chaperone PCu(A)C</fullName>
    </recommendedName>
</protein>
<dbReference type="EMBL" id="QKZL01000017">
    <property type="protein sequence ID" value="PZX13677.1"/>
    <property type="molecule type" value="Genomic_DNA"/>
</dbReference>
<reference evidence="1 2" key="1">
    <citation type="submission" date="2018-06" db="EMBL/GenBank/DDBJ databases">
        <title>Genomic Encyclopedia of Archaeal and Bacterial Type Strains, Phase II (KMG-II): from individual species to whole genera.</title>
        <authorList>
            <person name="Goeker M."/>
        </authorList>
    </citation>
    <scope>NUCLEOTIDE SEQUENCE [LARGE SCALE GENOMIC DNA]</scope>
    <source>
        <strain evidence="1 2">DSM 22009</strain>
    </source>
</reference>
<dbReference type="PANTHER" id="PTHR36302">
    <property type="entry name" value="BLR7088 PROTEIN"/>
    <property type="match status" value="1"/>
</dbReference>
<proteinExistence type="predicted"/>
<dbReference type="Gene3D" id="2.60.40.1890">
    <property type="entry name" value="PCu(A)C copper chaperone"/>
    <property type="match status" value="1"/>
</dbReference>
<keyword evidence="2" id="KW-1185">Reference proteome</keyword>
<dbReference type="PANTHER" id="PTHR36302:SF1">
    <property type="entry name" value="COPPER CHAPERONE PCU(A)C"/>
    <property type="match status" value="1"/>
</dbReference>
<dbReference type="Proteomes" id="UP000248916">
    <property type="component" value="Unassembled WGS sequence"/>
</dbReference>
<dbReference type="SUPFAM" id="SSF110087">
    <property type="entry name" value="DR1885-like metal-binding protein"/>
    <property type="match status" value="1"/>
</dbReference>
<evidence type="ECO:0000313" key="2">
    <source>
        <dbReference type="Proteomes" id="UP000248916"/>
    </source>
</evidence>
<dbReference type="InterPro" id="IPR036182">
    <property type="entry name" value="PCuAC_sf"/>
</dbReference>
<accession>A0A2W7N5X0</accession>
<name>A0A2W7N5X0_9RHOB</name>
<comment type="caution">
    <text evidence="1">The sequence shown here is derived from an EMBL/GenBank/DDBJ whole genome shotgun (WGS) entry which is preliminary data.</text>
</comment>
<evidence type="ECO:0000313" key="1">
    <source>
        <dbReference type="EMBL" id="PZX13677.1"/>
    </source>
</evidence>